<dbReference type="Pfam" id="PF00204">
    <property type="entry name" value="DNA_gyraseB"/>
    <property type="match status" value="1"/>
</dbReference>
<dbReference type="InterPro" id="IPR001241">
    <property type="entry name" value="Topo_IIA"/>
</dbReference>
<dbReference type="Proteomes" id="UP000178380">
    <property type="component" value="Unassembled WGS sequence"/>
</dbReference>
<dbReference type="GO" id="GO:0003918">
    <property type="term" value="F:DNA topoisomerase type II (double strand cut, ATP-hydrolyzing) activity"/>
    <property type="evidence" value="ECO:0007669"/>
    <property type="project" value="UniProtKB-EC"/>
</dbReference>
<evidence type="ECO:0000256" key="10">
    <source>
        <dbReference type="ARBA" id="ARBA00023125"/>
    </source>
</evidence>
<evidence type="ECO:0000256" key="5">
    <source>
        <dbReference type="ARBA" id="ARBA00022723"/>
    </source>
</evidence>
<dbReference type="NCBIfam" id="TIGR01445">
    <property type="entry name" value="intein_Nterm"/>
    <property type="match status" value="1"/>
</dbReference>
<dbReference type="InterPro" id="IPR036890">
    <property type="entry name" value="HATPase_C_sf"/>
</dbReference>
<dbReference type="InterPro" id="IPR006141">
    <property type="entry name" value="Intein_N"/>
</dbReference>
<dbReference type="EC" id="5.6.2.2" evidence="4"/>
<dbReference type="SMART" id="SM00387">
    <property type="entry name" value="HATPase_c"/>
    <property type="match status" value="1"/>
</dbReference>
<dbReference type="EMBL" id="MHOR01000014">
    <property type="protein sequence ID" value="OGZ67164.1"/>
    <property type="molecule type" value="Genomic_DNA"/>
</dbReference>
<evidence type="ECO:0000256" key="4">
    <source>
        <dbReference type="ARBA" id="ARBA00012895"/>
    </source>
</evidence>
<dbReference type="SUPFAM" id="SSF55874">
    <property type="entry name" value="ATPase domain of HSP90 chaperone/DNA topoisomerase II/histidine kinase"/>
    <property type="match status" value="1"/>
</dbReference>
<dbReference type="SUPFAM" id="SSF56719">
    <property type="entry name" value="Type II DNA topoisomerase"/>
    <property type="match status" value="2"/>
</dbReference>
<dbReference type="InterPro" id="IPR003594">
    <property type="entry name" value="HATPase_dom"/>
</dbReference>
<dbReference type="InterPro" id="IPR036844">
    <property type="entry name" value="Hint_dom_sf"/>
</dbReference>
<dbReference type="Gene3D" id="3.30.565.10">
    <property type="entry name" value="Histidine kinase-like ATPase, C-terminal domain"/>
    <property type="match status" value="1"/>
</dbReference>
<dbReference type="GO" id="GO:0003677">
    <property type="term" value="F:DNA binding"/>
    <property type="evidence" value="ECO:0007669"/>
    <property type="project" value="UniProtKB-KW"/>
</dbReference>
<dbReference type="InterPro" id="IPR002288">
    <property type="entry name" value="DNA_gyrase_B_C"/>
</dbReference>
<dbReference type="FunFam" id="3.30.565.10:FF:000002">
    <property type="entry name" value="DNA gyrase subunit B"/>
    <property type="match status" value="1"/>
</dbReference>
<evidence type="ECO:0000256" key="3">
    <source>
        <dbReference type="ARBA" id="ARBA00010708"/>
    </source>
</evidence>
<name>A0A1G2HX97_9BACT</name>
<dbReference type="InterPro" id="IPR000565">
    <property type="entry name" value="Topo_IIA_B"/>
</dbReference>
<dbReference type="GO" id="GO:0005694">
    <property type="term" value="C:chromosome"/>
    <property type="evidence" value="ECO:0007669"/>
    <property type="project" value="InterPro"/>
</dbReference>
<dbReference type="NCBIfam" id="TIGR01059">
    <property type="entry name" value="gyrB"/>
    <property type="match status" value="1"/>
</dbReference>
<keyword evidence="8" id="KW-0460">Magnesium</keyword>
<evidence type="ECO:0000256" key="11">
    <source>
        <dbReference type="ARBA" id="ARBA00023235"/>
    </source>
</evidence>
<dbReference type="PRINTS" id="PR00418">
    <property type="entry name" value="TPI2FAMILY"/>
</dbReference>
<evidence type="ECO:0000313" key="14">
    <source>
        <dbReference type="Proteomes" id="UP000178380"/>
    </source>
</evidence>
<dbReference type="AlphaFoldDB" id="A0A1G2HX97"/>
<dbReference type="Gene3D" id="3.30.230.10">
    <property type="match status" value="1"/>
</dbReference>
<dbReference type="Gene3D" id="2.170.16.10">
    <property type="entry name" value="Hedgehog/Intein (Hint) domain"/>
    <property type="match status" value="1"/>
</dbReference>
<dbReference type="InterPro" id="IPR013760">
    <property type="entry name" value="Topo_IIA-like_dom_sf"/>
</dbReference>
<dbReference type="Pfam" id="PF02518">
    <property type="entry name" value="HATPase_c"/>
    <property type="match status" value="1"/>
</dbReference>
<keyword evidence="5" id="KW-0479">Metal-binding</keyword>
<keyword evidence="11" id="KW-0413">Isomerase</keyword>
<dbReference type="SMART" id="SM00306">
    <property type="entry name" value="HintN"/>
    <property type="match status" value="1"/>
</dbReference>
<feature type="domain" description="Toprim" evidence="12">
    <location>
        <begin position="903"/>
        <end position="987"/>
    </location>
</feature>
<sequence>MSEKKVRKDGEYGAKDIQVLKGLEPVRKRPGMYIGSTGLDGLHHLIWEVVDNCIDESMAGYAKDIEVVLLPNNRVRISDDGRGIPVEKHPDTGKSTLETVLTTLHAGGKFGGDAYKVSGGLHGVGVSVVCALSTFMEAQVERDGGKYVQEYFRGDPKGAVKKVGDSKKTGTTITFDADPQIFPEIKYDTKKILQHLRHQAYLTKGVKIIFIDERKKPARNASGIAGVGGEEVSSYGFYFEGGVGSFVKYLVMGNTPRHQNIFSVATTKEDIFVEAAFQYTQEMECTEQSFANNIFTPDGGTHISGFRTALTRCLNTYARREGFLKEKDENFTGDDVREGLTAIVSVKIKNPQFEGQTKAKLGNPEAKNAVEDAVAEGLTDYLERYPTDARAIIENCILATKARLAAKAARATVLRKGVLEGLALPGKLADCLSKDPEESELYIVEGDSAGGCWSGETKVALADGRNISFIELVKEHKVGKKNYCYTVKSDGSIGVELILNPRRTKTNAEVIKIILDNDEELICTPDHKFMLRDGGYKEAQNLTPQDSLMPLYKKLSKKGGRITIEGYEMVLSPVNSHWIFTHMLSDKYNLEHGMYPIENGSHKHHIDFNKLNNNPENIIRMTPEGHLEYHRNLLKFTLHTEVSKEKARQAHQRKEYKEKISMIMSMPEMKKMLSERAKIQWTDEEYKKFMTEKFLEFYNTNTEYRQKNNELLNINQKKYWASKDNRNKQSAKVTEFFKENPELKEILSVMAQKQWKDESLLKWRAEETRKQWTPEFRIKRENAYNQTYLKKFLVAMKGVSEKFGAIDKDIYQEERSRINDKSLLKYETILERFFDKNENKLKEAVLNYNHKIKKIVKLAEKINVYDIEVPGTHNFALASGIFVHNSAKMARDRRFQAILPLRGKILNVERARLDKMLANKEIKSLVIALGTAISEDFNLENLRYHRIIIMTDADVDGSHIRTLLLTLFYRYFKPIMEAGYIYIAQPPLYKIQSGKFVSYAYNEEQREKMVKDLGKTSVNLQRYKGLGEMNSEQLWDTTMNPENRLLLQVQIDEGHLADKTFDILMGEEVEPRKKFIQTHAKSVKNLDI</sequence>
<dbReference type="PROSITE" id="PS50880">
    <property type="entry name" value="TOPRIM"/>
    <property type="match status" value="1"/>
</dbReference>
<reference evidence="13 14" key="1">
    <citation type="journal article" date="2016" name="Nat. Commun.">
        <title>Thousands of microbial genomes shed light on interconnected biogeochemical processes in an aquifer system.</title>
        <authorList>
            <person name="Anantharaman K."/>
            <person name="Brown C.T."/>
            <person name="Hug L.A."/>
            <person name="Sharon I."/>
            <person name="Castelle C.J."/>
            <person name="Probst A.J."/>
            <person name="Thomas B.C."/>
            <person name="Singh A."/>
            <person name="Wilkins M.J."/>
            <person name="Karaoz U."/>
            <person name="Brodie E.L."/>
            <person name="Williams K.H."/>
            <person name="Hubbard S.S."/>
            <person name="Banfield J.F."/>
        </authorList>
    </citation>
    <scope>NUCLEOTIDE SEQUENCE [LARGE SCALE GENOMIC DNA]</scope>
</reference>
<dbReference type="CDD" id="cd00081">
    <property type="entry name" value="Hint"/>
    <property type="match status" value="2"/>
</dbReference>
<dbReference type="GO" id="GO:0016539">
    <property type="term" value="P:intein-mediated protein splicing"/>
    <property type="evidence" value="ECO:0007669"/>
    <property type="project" value="InterPro"/>
</dbReference>
<dbReference type="InterPro" id="IPR003587">
    <property type="entry name" value="Hint_dom_N"/>
</dbReference>
<evidence type="ECO:0000259" key="12">
    <source>
        <dbReference type="PROSITE" id="PS50880"/>
    </source>
</evidence>
<comment type="catalytic activity">
    <reaction evidence="1">
        <text>ATP-dependent breakage, passage and rejoining of double-stranded DNA.</text>
        <dbReference type="EC" id="5.6.2.2"/>
    </reaction>
</comment>
<dbReference type="PROSITE" id="PS50817">
    <property type="entry name" value="INTEIN_N_TER"/>
    <property type="match status" value="1"/>
</dbReference>
<dbReference type="InterPro" id="IPR013759">
    <property type="entry name" value="Topo_IIA_B_C"/>
</dbReference>
<gene>
    <name evidence="13" type="ORF">A3C58_02350</name>
</gene>
<dbReference type="InterPro" id="IPR030934">
    <property type="entry name" value="Intein_C"/>
</dbReference>
<dbReference type="InterPro" id="IPR011557">
    <property type="entry name" value="GyrB"/>
</dbReference>
<evidence type="ECO:0000313" key="13">
    <source>
        <dbReference type="EMBL" id="OGZ67164.1"/>
    </source>
</evidence>
<keyword evidence="6" id="KW-0547">Nucleotide-binding</keyword>
<dbReference type="PRINTS" id="PR01159">
    <property type="entry name" value="DNAGYRASEB"/>
</dbReference>
<dbReference type="SMART" id="SM00433">
    <property type="entry name" value="TOP2c"/>
    <property type="match status" value="1"/>
</dbReference>
<dbReference type="PANTHER" id="PTHR45866">
    <property type="entry name" value="DNA GYRASE/TOPOISOMERASE SUBUNIT B"/>
    <property type="match status" value="1"/>
</dbReference>
<organism evidence="13 14">
    <name type="scientific">Candidatus Staskawiczbacteria bacterium RIFCSPHIGHO2_02_FULL_34_10</name>
    <dbReference type="NCBI Taxonomy" id="1802205"/>
    <lineage>
        <taxon>Bacteria</taxon>
        <taxon>Candidatus Staskawicziibacteriota</taxon>
    </lineage>
</organism>
<dbReference type="PROSITE" id="PS50818">
    <property type="entry name" value="INTEIN_C_TER"/>
    <property type="match status" value="1"/>
</dbReference>
<dbReference type="GO" id="GO:0005524">
    <property type="term" value="F:ATP binding"/>
    <property type="evidence" value="ECO:0007669"/>
    <property type="project" value="UniProtKB-KW"/>
</dbReference>
<dbReference type="Pfam" id="PF01751">
    <property type="entry name" value="Toprim"/>
    <property type="match status" value="1"/>
</dbReference>
<dbReference type="InterPro" id="IPR020568">
    <property type="entry name" value="Ribosomal_Su5_D2-typ_SF"/>
</dbReference>
<evidence type="ECO:0000256" key="9">
    <source>
        <dbReference type="ARBA" id="ARBA00023029"/>
    </source>
</evidence>
<evidence type="ECO:0000256" key="6">
    <source>
        <dbReference type="ARBA" id="ARBA00022741"/>
    </source>
</evidence>
<dbReference type="InterPro" id="IPR014721">
    <property type="entry name" value="Ribsml_uS5_D2-typ_fold_subgr"/>
</dbReference>
<dbReference type="Gene3D" id="3.40.50.670">
    <property type="match status" value="2"/>
</dbReference>
<dbReference type="GO" id="GO:0006265">
    <property type="term" value="P:DNA topological change"/>
    <property type="evidence" value="ECO:0007669"/>
    <property type="project" value="InterPro"/>
</dbReference>
<evidence type="ECO:0000256" key="7">
    <source>
        <dbReference type="ARBA" id="ARBA00022840"/>
    </source>
</evidence>
<dbReference type="CDD" id="cd00822">
    <property type="entry name" value="TopoII_Trans_DNA_gyrase"/>
    <property type="match status" value="1"/>
</dbReference>
<comment type="caution">
    <text evidence="13">The sequence shown here is derived from an EMBL/GenBank/DDBJ whole genome shotgun (WGS) entry which is preliminary data.</text>
</comment>
<dbReference type="PANTHER" id="PTHR45866:SF1">
    <property type="entry name" value="DNA GYRASE SUBUNIT B, MITOCHONDRIAL"/>
    <property type="match status" value="1"/>
</dbReference>
<keyword evidence="10" id="KW-0238">DNA-binding</keyword>
<keyword evidence="7" id="KW-0067">ATP-binding</keyword>
<dbReference type="InterPro" id="IPR018522">
    <property type="entry name" value="TopoIIA_CS"/>
</dbReference>
<dbReference type="InterPro" id="IPR013506">
    <property type="entry name" value="Topo_IIA_bsu_dom2"/>
</dbReference>
<dbReference type="Pfam" id="PF14890">
    <property type="entry name" value="Intein_splicing"/>
    <property type="match status" value="1"/>
</dbReference>
<proteinExistence type="inferred from homology"/>
<dbReference type="CDD" id="cd16928">
    <property type="entry name" value="HATPase_GyrB-like"/>
    <property type="match status" value="1"/>
</dbReference>
<dbReference type="InterPro" id="IPR006171">
    <property type="entry name" value="TOPRIM_dom"/>
</dbReference>
<comment type="cofactor">
    <cofactor evidence="2">
        <name>Mg(2+)</name>
        <dbReference type="ChEBI" id="CHEBI:18420"/>
    </cofactor>
</comment>
<accession>A0A1G2HX97</accession>
<dbReference type="PROSITE" id="PS00177">
    <property type="entry name" value="TOPOISOMERASE_II"/>
    <property type="match status" value="1"/>
</dbReference>
<evidence type="ECO:0000256" key="2">
    <source>
        <dbReference type="ARBA" id="ARBA00001946"/>
    </source>
</evidence>
<dbReference type="SMART" id="SM00305">
    <property type="entry name" value="HintC"/>
    <property type="match status" value="1"/>
</dbReference>
<dbReference type="SUPFAM" id="SSF54211">
    <property type="entry name" value="Ribosomal protein S5 domain 2-like"/>
    <property type="match status" value="1"/>
</dbReference>
<dbReference type="FunFam" id="3.30.230.10:FF:000005">
    <property type="entry name" value="DNA gyrase subunit B"/>
    <property type="match status" value="1"/>
</dbReference>
<dbReference type="InterPro" id="IPR003586">
    <property type="entry name" value="Hint_dom_C"/>
</dbReference>
<dbReference type="NCBIfam" id="TIGR01443">
    <property type="entry name" value="intein_Cterm"/>
    <property type="match status" value="1"/>
</dbReference>
<keyword evidence="9" id="KW-0799">Topoisomerase</keyword>
<evidence type="ECO:0000256" key="8">
    <source>
        <dbReference type="ARBA" id="ARBA00022842"/>
    </source>
</evidence>
<dbReference type="STRING" id="1802205.A3C58_02350"/>
<protein>
    <recommendedName>
        <fullName evidence="4">DNA topoisomerase (ATP-hydrolyzing)</fullName>
        <ecNumber evidence="4">5.6.2.2</ecNumber>
    </recommendedName>
</protein>
<dbReference type="GO" id="GO:0046872">
    <property type="term" value="F:metal ion binding"/>
    <property type="evidence" value="ECO:0007669"/>
    <property type="project" value="UniProtKB-KW"/>
</dbReference>
<dbReference type="SUPFAM" id="SSF51294">
    <property type="entry name" value="Hedgehog/intein (Hint) domain"/>
    <property type="match status" value="1"/>
</dbReference>
<evidence type="ECO:0000256" key="1">
    <source>
        <dbReference type="ARBA" id="ARBA00000185"/>
    </source>
</evidence>
<dbReference type="Pfam" id="PF00986">
    <property type="entry name" value="DNA_gyraseB_C"/>
    <property type="match status" value="1"/>
</dbReference>
<comment type="similarity">
    <text evidence="3">Belongs to the type II topoisomerase GyrB family.</text>
</comment>